<protein>
    <submittedName>
        <fullName evidence="2">Uncharacterized protein</fullName>
    </submittedName>
</protein>
<dbReference type="Proteomes" id="UP000679848">
    <property type="component" value="Chromosome"/>
</dbReference>
<organism evidence="2 3">
    <name type="scientific">Pusillibacter faecalis</name>
    <dbReference type="NCBI Taxonomy" id="2714358"/>
    <lineage>
        <taxon>Bacteria</taxon>
        <taxon>Bacillati</taxon>
        <taxon>Bacillota</taxon>
        <taxon>Clostridia</taxon>
        <taxon>Eubacteriales</taxon>
        <taxon>Oscillospiraceae</taxon>
        <taxon>Pusillibacter</taxon>
    </lineage>
</organism>
<gene>
    <name evidence="2" type="ORF">MM59RIKEN_24380</name>
</gene>
<keyword evidence="1" id="KW-0812">Transmembrane</keyword>
<evidence type="ECO:0000313" key="2">
    <source>
        <dbReference type="EMBL" id="BCK85119.1"/>
    </source>
</evidence>
<dbReference type="RefSeq" id="WP_213543385.1">
    <property type="nucleotide sequence ID" value="NZ_AP023420.1"/>
</dbReference>
<accession>A0A810QA50</accession>
<dbReference type="EMBL" id="AP023420">
    <property type="protein sequence ID" value="BCK85119.1"/>
    <property type="molecule type" value="Genomic_DNA"/>
</dbReference>
<dbReference type="KEGG" id="pfaa:MM59RIKEN_24380"/>
<proteinExistence type="predicted"/>
<sequence>MTREELFRAVGEVREDQIAEHFTRCPWKRYGALAACLVAVLAGVFGWNRLYHTGWDLPFAAEDGGFVDGSDYSAPESAEDSSPSPVYSANVEIGELDGSADHGKTASDASACLVWLDPEEVFSMDTVIFRGVVRNLRYYTVTAGGTELSYTVASVEVTSSLRGDLAKGDICDVLYLGAPGRLSTSIAGDLEDLEIGSEAIFMPFWATEETGWRDGEAYFCYADLAEFYLSEGIRFLFLDTGDGLSFARDVYTDIADAKTLDEVEDYIRDMLTEL</sequence>
<keyword evidence="1" id="KW-1133">Transmembrane helix</keyword>
<keyword evidence="3" id="KW-1185">Reference proteome</keyword>
<feature type="transmembrane region" description="Helical" evidence="1">
    <location>
        <begin position="30"/>
        <end position="47"/>
    </location>
</feature>
<reference evidence="2" key="1">
    <citation type="submission" date="2020-09" db="EMBL/GenBank/DDBJ databases">
        <title>New species isolated from human feces.</title>
        <authorList>
            <person name="Kitahara M."/>
            <person name="Shigeno Y."/>
            <person name="Shime M."/>
            <person name="Matsumoto Y."/>
            <person name="Nakamura S."/>
            <person name="Motooka D."/>
            <person name="Fukuoka S."/>
            <person name="Nishikawa H."/>
            <person name="Benno Y."/>
        </authorList>
    </citation>
    <scope>NUCLEOTIDE SEQUENCE</scope>
    <source>
        <strain evidence="2">MM59</strain>
    </source>
</reference>
<name>A0A810QA50_9FIRM</name>
<evidence type="ECO:0000313" key="3">
    <source>
        <dbReference type="Proteomes" id="UP000679848"/>
    </source>
</evidence>
<evidence type="ECO:0000256" key="1">
    <source>
        <dbReference type="SAM" id="Phobius"/>
    </source>
</evidence>
<dbReference type="AlphaFoldDB" id="A0A810QA50"/>
<keyword evidence="1" id="KW-0472">Membrane</keyword>